<evidence type="ECO:0000313" key="2">
    <source>
        <dbReference type="Proteomes" id="UP000017836"/>
    </source>
</evidence>
<evidence type="ECO:0000313" key="1">
    <source>
        <dbReference type="EMBL" id="ERN10403.1"/>
    </source>
</evidence>
<proteinExistence type="predicted"/>
<dbReference type="EMBL" id="KI392852">
    <property type="protein sequence ID" value="ERN10403.1"/>
    <property type="molecule type" value="Genomic_DNA"/>
</dbReference>
<dbReference type="Gramene" id="ERN10403">
    <property type="protein sequence ID" value="ERN10403"/>
    <property type="gene ID" value="AMTR_s00026p00160050"/>
</dbReference>
<dbReference type="Proteomes" id="UP000017836">
    <property type="component" value="Unassembled WGS sequence"/>
</dbReference>
<feature type="non-terminal residue" evidence="1">
    <location>
        <position position="1"/>
    </location>
</feature>
<sequence length="185" mass="19402">PPLCTPPFRAAITSFPFSCASALSSGQQPLPSRCFALILATSLYSSIPGCHHLLPIQLRLSPFFRPATSAISLLRPHLSHLSILLYSRLPSPPSRSAAPQPFLPASDLCHLVASPSSQPPLCTPPFPAAITSFPFSCASALSSGQQPLPSRCCSSQPPAALSATTRDPILSSATCNSYTHALLAL</sequence>
<dbReference type="HOGENOM" id="CLU_1464866_0_0_1"/>
<accession>W1PQR8</accession>
<gene>
    <name evidence="1" type="ORF">AMTR_s00026p00160050</name>
</gene>
<reference evidence="2" key="1">
    <citation type="journal article" date="2013" name="Science">
        <title>The Amborella genome and the evolution of flowering plants.</title>
        <authorList>
            <consortium name="Amborella Genome Project"/>
        </authorList>
    </citation>
    <scope>NUCLEOTIDE SEQUENCE [LARGE SCALE GENOMIC DNA]</scope>
</reference>
<protein>
    <submittedName>
        <fullName evidence="1">Uncharacterized protein</fullName>
    </submittedName>
</protein>
<organism evidence="1 2">
    <name type="scientific">Amborella trichopoda</name>
    <dbReference type="NCBI Taxonomy" id="13333"/>
    <lineage>
        <taxon>Eukaryota</taxon>
        <taxon>Viridiplantae</taxon>
        <taxon>Streptophyta</taxon>
        <taxon>Embryophyta</taxon>
        <taxon>Tracheophyta</taxon>
        <taxon>Spermatophyta</taxon>
        <taxon>Magnoliopsida</taxon>
        <taxon>Amborellales</taxon>
        <taxon>Amborellaceae</taxon>
        <taxon>Amborella</taxon>
    </lineage>
</organism>
<name>W1PQR8_AMBTC</name>
<keyword evidence="2" id="KW-1185">Reference proteome</keyword>
<dbReference type="AlphaFoldDB" id="W1PQR8"/>